<feature type="compositionally biased region" description="Low complexity" evidence="1">
    <location>
        <begin position="528"/>
        <end position="543"/>
    </location>
</feature>
<feature type="compositionally biased region" description="Basic and acidic residues" evidence="1">
    <location>
        <begin position="35"/>
        <end position="52"/>
    </location>
</feature>
<dbReference type="OrthoDB" id="4928207at2759"/>
<sequence>MAALNGLAMAQDPPNPEAVAQEPPKPEAGAQQPPKPEEGVKTAVEDKADVDDPCHISGNYQCFKSSEPIPPCTAEQLIAQRCEAILKEAKDEEHWKAYKNCTTGPDSTYKSDIMGCLKCKLDNKLHSEDENGRWIKDWNQALDAFDKEEVPTKTPYDHVQELQQEAAPPTTERVKSQVPQKPLDFVAVPMEQYLDQLPTLQGCGIYFLGGKQFPLIGDEPDAGKPPVEGPQQAIEPEGRLEEAKVKENETNADEANKPAPAAVPTTLLRAPIASKNQTATQTALEPQETGGVSNTFVSLVYYRKCVNVVLFSTSVNCSYTFIRDKPALVEDIPPQKIDEKKAETLPDATECNACKSQSVNLDKIKQNEVAKPEPASEPLAQQVIEKVTTSKVVIIQEIQEVVNMVVGQASGTPSGQDKTQPPASGSDGSGSGSQPKPAPGPGPAPGPAPGPEGSGSGTEPKPAPGPGPAPGPAPGPEGSGSEGSGSDGSGSGTQPKPAPGPGPSPGPAPGPEPKIDATTPGPAPAPGPQGSQGQCPCSAGQPKAPEPESPEPKAPEPQAPEPPKPEEKSPESVVEPPEPIKAC</sequence>
<feature type="compositionally biased region" description="Basic and acidic residues" evidence="1">
    <location>
        <begin position="236"/>
        <end position="249"/>
    </location>
</feature>
<dbReference type="Proteomes" id="UP000226192">
    <property type="component" value="Unassembled WGS sequence"/>
</dbReference>
<proteinExistence type="predicted"/>
<reference evidence="2 3" key="1">
    <citation type="submission" date="2017-06" db="EMBL/GenBank/DDBJ databases">
        <title>Ant-infecting Ophiocordyceps genomes reveal a high diversity of potential behavioral manipulation genes and a possible major role for enterotoxins.</title>
        <authorList>
            <person name="De Bekker C."/>
            <person name="Evans H.C."/>
            <person name="Brachmann A."/>
            <person name="Hughes D.P."/>
        </authorList>
    </citation>
    <scope>NUCLEOTIDE SEQUENCE [LARGE SCALE GENOMIC DNA]</scope>
    <source>
        <strain evidence="2 3">Map64</strain>
    </source>
</reference>
<dbReference type="EMBL" id="NJET01000049">
    <property type="protein sequence ID" value="PHH63466.1"/>
    <property type="molecule type" value="Genomic_DNA"/>
</dbReference>
<feature type="compositionally biased region" description="Pro residues" evidence="1">
    <location>
        <begin position="461"/>
        <end position="475"/>
    </location>
</feature>
<accession>A0A2C5Y6Y7</accession>
<evidence type="ECO:0000313" key="2">
    <source>
        <dbReference type="EMBL" id="PHH63466.1"/>
    </source>
</evidence>
<feature type="region of interest" description="Disordered" evidence="1">
    <location>
        <begin position="1"/>
        <end position="52"/>
    </location>
</feature>
<gene>
    <name evidence="2" type="ORF">CDD81_5845</name>
</gene>
<evidence type="ECO:0000256" key="1">
    <source>
        <dbReference type="SAM" id="MobiDB-lite"/>
    </source>
</evidence>
<feature type="compositionally biased region" description="Pro residues" evidence="1">
    <location>
        <begin position="496"/>
        <end position="512"/>
    </location>
</feature>
<organism evidence="2 3">
    <name type="scientific">Ophiocordyceps australis</name>
    <dbReference type="NCBI Taxonomy" id="1399860"/>
    <lineage>
        <taxon>Eukaryota</taxon>
        <taxon>Fungi</taxon>
        <taxon>Dikarya</taxon>
        <taxon>Ascomycota</taxon>
        <taxon>Pezizomycotina</taxon>
        <taxon>Sordariomycetes</taxon>
        <taxon>Hypocreomycetidae</taxon>
        <taxon>Hypocreales</taxon>
        <taxon>Ophiocordycipitaceae</taxon>
        <taxon>Ophiocordyceps</taxon>
    </lineage>
</organism>
<feature type="compositionally biased region" description="Pro residues" evidence="1">
    <location>
        <begin position="436"/>
        <end position="450"/>
    </location>
</feature>
<protein>
    <submittedName>
        <fullName evidence="2">Uncharacterized protein</fullName>
    </submittedName>
</protein>
<feature type="region of interest" description="Disordered" evidence="1">
    <location>
        <begin position="409"/>
        <end position="583"/>
    </location>
</feature>
<feature type="compositionally biased region" description="Polar residues" evidence="1">
    <location>
        <begin position="409"/>
        <end position="423"/>
    </location>
</feature>
<feature type="region of interest" description="Disordered" evidence="1">
    <location>
        <begin position="217"/>
        <end position="258"/>
    </location>
</feature>
<dbReference type="AlphaFoldDB" id="A0A2C5Y6Y7"/>
<keyword evidence="3" id="KW-1185">Reference proteome</keyword>
<comment type="caution">
    <text evidence="2">The sequence shown here is derived from an EMBL/GenBank/DDBJ whole genome shotgun (WGS) entry which is preliminary data.</text>
</comment>
<evidence type="ECO:0000313" key="3">
    <source>
        <dbReference type="Proteomes" id="UP000226192"/>
    </source>
</evidence>
<name>A0A2C5Y6Y7_9HYPO</name>
<feature type="compositionally biased region" description="Gly residues" evidence="1">
    <location>
        <begin position="477"/>
        <end position="491"/>
    </location>
</feature>